<accession>A0A382KV04</accession>
<evidence type="ECO:0000256" key="1">
    <source>
        <dbReference type="ARBA" id="ARBA00002442"/>
    </source>
</evidence>
<evidence type="ECO:0000256" key="6">
    <source>
        <dbReference type="ARBA" id="ARBA00022475"/>
    </source>
</evidence>
<dbReference type="InterPro" id="IPR003544">
    <property type="entry name" value="Cyt_c_biogenesis_CcmB"/>
</dbReference>
<dbReference type="GO" id="GO:0015232">
    <property type="term" value="F:heme transmembrane transporter activity"/>
    <property type="evidence" value="ECO:0007669"/>
    <property type="project" value="InterPro"/>
</dbReference>
<gene>
    <name evidence="13" type="ORF">METZ01_LOCUS281282</name>
</gene>
<keyword evidence="10 12" id="KW-1133">Transmembrane helix</keyword>
<evidence type="ECO:0000256" key="3">
    <source>
        <dbReference type="ARBA" id="ARBA00010544"/>
    </source>
</evidence>
<dbReference type="GO" id="GO:1903607">
    <property type="term" value="P:cytochrome c biosynthetic process"/>
    <property type="evidence" value="ECO:0007669"/>
    <property type="project" value="TreeGrafter"/>
</dbReference>
<dbReference type="PANTHER" id="PTHR30070">
    <property type="entry name" value="HEME EXPORTER PROTEIN B"/>
    <property type="match status" value="1"/>
</dbReference>
<evidence type="ECO:0000256" key="5">
    <source>
        <dbReference type="ARBA" id="ARBA00022448"/>
    </source>
</evidence>
<protein>
    <recommendedName>
        <fullName evidence="4">Heme exporter protein B</fullName>
    </recommendedName>
</protein>
<feature type="transmembrane region" description="Helical" evidence="12">
    <location>
        <begin position="34"/>
        <end position="52"/>
    </location>
</feature>
<dbReference type="InterPro" id="IPR026031">
    <property type="entry name" value="Cyt_c_CcmB_bac"/>
</dbReference>
<reference evidence="13" key="1">
    <citation type="submission" date="2018-05" db="EMBL/GenBank/DDBJ databases">
        <authorList>
            <person name="Lanie J.A."/>
            <person name="Ng W.-L."/>
            <person name="Kazmierczak K.M."/>
            <person name="Andrzejewski T.M."/>
            <person name="Davidsen T.M."/>
            <person name="Wayne K.J."/>
            <person name="Tettelin H."/>
            <person name="Glass J.I."/>
            <person name="Rusch D."/>
            <person name="Podicherti R."/>
            <person name="Tsui H.-C.T."/>
            <person name="Winkler M.E."/>
        </authorList>
    </citation>
    <scope>NUCLEOTIDE SEQUENCE</scope>
</reference>
<dbReference type="GO" id="GO:0017004">
    <property type="term" value="P:cytochrome complex assembly"/>
    <property type="evidence" value="ECO:0007669"/>
    <property type="project" value="UniProtKB-KW"/>
</dbReference>
<keyword evidence="9" id="KW-0201">Cytochrome c-type biogenesis</keyword>
<keyword evidence="11 12" id="KW-0472">Membrane</keyword>
<feature type="transmembrane region" description="Helical" evidence="12">
    <location>
        <begin position="181"/>
        <end position="203"/>
    </location>
</feature>
<comment type="similarity">
    <text evidence="3">Belongs to the CcmB/CycW/HelB family.</text>
</comment>
<evidence type="ECO:0000256" key="11">
    <source>
        <dbReference type="ARBA" id="ARBA00023136"/>
    </source>
</evidence>
<evidence type="ECO:0000256" key="4">
    <source>
        <dbReference type="ARBA" id="ARBA00016452"/>
    </source>
</evidence>
<feature type="transmembrane region" description="Helical" evidence="12">
    <location>
        <begin position="87"/>
        <end position="107"/>
    </location>
</feature>
<comment type="function">
    <text evidence="1">Required for the export of heme to the periplasm for the biogenesis of c-type cytochromes.</text>
</comment>
<keyword evidence="6" id="KW-1003">Cell membrane</keyword>
<evidence type="ECO:0000256" key="2">
    <source>
        <dbReference type="ARBA" id="ARBA00004429"/>
    </source>
</evidence>
<proteinExistence type="inferred from homology"/>
<evidence type="ECO:0000256" key="12">
    <source>
        <dbReference type="SAM" id="Phobius"/>
    </source>
</evidence>
<keyword evidence="7" id="KW-0997">Cell inner membrane</keyword>
<dbReference type="PIRSF" id="PIRSF002764">
    <property type="entry name" value="CcmB"/>
    <property type="match status" value="1"/>
</dbReference>
<dbReference type="AlphaFoldDB" id="A0A382KV04"/>
<feature type="transmembrane region" description="Helical" evidence="12">
    <location>
        <begin position="113"/>
        <end position="136"/>
    </location>
</feature>
<keyword evidence="5" id="KW-0813">Transport</keyword>
<dbReference type="PANTHER" id="PTHR30070:SF1">
    <property type="entry name" value="CYTOCHROME C BIOGENESIS B-RELATED"/>
    <property type="match status" value="1"/>
</dbReference>
<dbReference type="Pfam" id="PF03379">
    <property type="entry name" value="CcmB"/>
    <property type="match status" value="1"/>
</dbReference>
<evidence type="ECO:0000313" key="13">
    <source>
        <dbReference type="EMBL" id="SVC28428.1"/>
    </source>
</evidence>
<evidence type="ECO:0000256" key="9">
    <source>
        <dbReference type="ARBA" id="ARBA00022748"/>
    </source>
</evidence>
<dbReference type="GO" id="GO:0005886">
    <property type="term" value="C:plasma membrane"/>
    <property type="evidence" value="ECO:0007669"/>
    <property type="project" value="UniProtKB-SubCell"/>
</dbReference>
<comment type="subcellular location">
    <subcellularLocation>
        <location evidence="2">Cell inner membrane</location>
        <topology evidence="2">Multi-pass membrane protein</topology>
    </subcellularLocation>
</comment>
<name>A0A382KV04_9ZZZZ</name>
<evidence type="ECO:0000256" key="8">
    <source>
        <dbReference type="ARBA" id="ARBA00022692"/>
    </source>
</evidence>
<organism evidence="13">
    <name type="scientific">marine metagenome</name>
    <dbReference type="NCBI Taxonomy" id="408172"/>
    <lineage>
        <taxon>unclassified sequences</taxon>
        <taxon>metagenomes</taxon>
        <taxon>ecological metagenomes</taxon>
    </lineage>
</organism>
<keyword evidence="8 12" id="KW-0812">Transmembrane</keyword>
<dbReference type="EMBL" id="UINC01083078">
    <property type="protein sequence ID" value="SVC28428.1"/>
    <property type="molecule type" value="Genomic_DNA"/>
</dbReference>
<evidence type="ECO:0000256" key="10">
    <source>
        <dbReference type="ARBA" id="ARBA00022989"/>
    </source>
</evidence>
<dbReference type="PRINTS" id="PR01414">
    <property type="entry name" value="CCMBBIOGNSIS"/>
</dbReference>
<sequence length="205" mass="22707">MRKKTLVSALLIFSVMVTLVFTFALDLDKSTKDNIAVGVLWVTFVFSSTLGLNQTFANEKNQNSLEGMLLSPIDYTAIFVGKFISTYIFVIIVEIIVVPMFYILYGIPLFSPLFLLIVLLGSFGYTLVGTLLASIATRTRAREIMLPILLLPVAMPIIIASVQCSNAILSGAHWGQFSNAFNLVIVYDIIFLGVAIMTFDYLIQE</sequence>
<evidence type="ECO:0000256" key="7">
    <source>
        <dbReference type="ARBA" id="ARBA00022519"/>
    </source>
</evidence>
<feature type="transmembrane region" description="Helical" evidence="12">
    <location>
        <begin position="148"/>
        <end position="169"/>
    </location>
</feature>